<accession>A0A3R9R4B9</accession>
<dbReference type="GO" id="GO:0004791">
    <property type="term" value="F:thioredoxin-disulfide reductase (NADPH) activity"/>
    <property type="evidence" value="ECO:0007669"/>
    <property type="project" value="UniProtKB-UniRule"/>
</dbReference>
<dbReference type="EC" id="1.8.1.9" evidence="7"/>
<dbReference type="InterPro" id="IPR005982">
    <property type="entry name" value="Thioredox_Rdtase"/>
</dbReference>
<keyword evidence="5" id="KW-1015">Disulfide bond</keyword>
<reference evidence="10 11" key="1">
    <citation type="submission" date="2018-12" db="EMBL/GenBank/DDBJ databases">
        <title>Sequencing of bacterial isolates from soil warming experiment in Harvard Forest, Massachusetts, USA.</title>
        <authorList>
            <person name="Deangelis K."/>
        </authorList>
    </citation>
    <scope>NUCLEOTIDE SEQUENCE [LARGE SCALE GENOMIC DNA]</scope>
    <source>
        <strain evidence="10 11">EB153</strain>
    </source>
</reference>
<dbReference type="NCBIfam" id="TIGR01292">
    <property type="entry name" value="TRX_reduct"/>
    <property type="match status" value="1"/>
</dbReference>
<dbReference type="SUPFAM" id="SSF51905">
    <property type="entry name" value="FAD/NAD(P)-binding domain"/>
    <property type="match status" value="1"/>
</dbReference>
<keyword evidence="8" id="KW-0521">NADP</keyword>
<comment type="subunit">
    <text evidence="7">Homodimer.</text>
</comment>
<proteinExistence type="inferred from homology"/>
<comment type="caution">
    <text evidence="10">The sequence shown here is derived from an EMBL/GenBank/DDBJ whole genome shotgun (WGS) entry which is preliminary data.</text>
</comment>
<evidence type="ECO:0000313" key="10">
    <source>
        <dbReference type="EMBL" id="RSL17622.1"/>
    </source>
</evidence>
<comment type="similarity">
    <text evidence="1 7">Belongs to the class-II pyridine nucleotide-disulfide oxidoreductase family.</text>
</comment>
<feature type="domain" description="FAD/NAD(P)-binding" evidence="9">
    <location>
        <begin position="29"/>
        <end position="322"/>
    </location>
</feature>
<keyword evidence="11" id="KW-1185">Reference proteome</keyword>
<dbReference type="PANTHER" id="PTHR48105">
    <property type="entry name" value="THIOREDOXIN REDUCTASE 1-RELATED-RELATED"/>
    <property type="match status" value="1"/>
</dbReference>
<organism evidence="10 11">
    <name type="scientific">Edaphobacter aggregans</name>
    <dbReference type="NCBI Taxonomy" id="570835"/>
    <lineage>
        <taxon>Bacteria</taxon>
        <taxon>Pseudomonadati</taxon>
        <taxon>Acidobacteriota</taxon>
        <taxon>Terriglobia</taxon>
        <taxon>Terriglobales</taxon>
        <taxon>Acidobacteriaceae</taxon>
        <taxon>Edaphobacter</taxon>
    </lineage>
</organism>
<evidence type="ECO:0000256" key="8">
    <source>
        <dbReference type="RuleBase" id="RU003881"/>
    </source>
</evidence>
<sequence length="338" mass="36724">MGVGSGANRFGLWRIYTEGVNMSENTTRDTVILGSGCSGLTAAIYAARSNLKPLVLEGHEPGGQLSITTLVENFPGWPEGIQGPELIENMKKQATRFGAELRMAHLNSIDLTKHPFELNIGKETIHTRTLIIASGASARWLNLPSEQALIGHGVSSCATCDGFFFSGKEIAVIGGGDSAMEEALFLTRFATKVTLINRTERFRASPIMLERAMAHPQIQFMTNTTVEEVLGVEEKDVRGLKLKNRLSEEESVLPVSAMFLGIGHIPNAKAFKGLLDLDDDGYILTKNNVLTTLNGEIIPGVFACGDIQDRRYRQAITAAGSGCMAALEVEKYLEEHGR</sequence>
<protein>
    <recommendedName>
        <fullName evidence="7">Thioredoxin reductase</fullName>
        <ecNumber evidence="7">1.8.1.9</ecNumber>
    </recommendedName>
</protein>
<name>A0A3R9R4B9_9BACT</name>
<evidence type="ECO:0000256" key="7">
    <source>
        <dbReference type="RuleBase" id="RU003880"/>
    </source>
</evidence>
<gene>
    <name evidence="10" type="ORF">EDE15_3157</name>
</gene>
<dbReference type="InterPro" id="IPR008255">
    <property type="entry name" value="Pyr_nucl-diS_OxRdtase_2_AS"/>
</dbReference>
<evidence type="ECO:0000256" key="1">
    <source>
        <dbReference type="ARBA" id="ARBA00009333"/>
    </source>
</evidence>
<evidence type="ECO:0000259" key="9">
    <source>
        <dbReference type="Pfam" id="PF07992"/>
    </source>
</evidence>
<keyword evidence="6 7" id="KW-0676">Redox-active center</keyword>
<dbReference type="Pfam" id="PF07992">
    <property type="entry name" value="Pyr_redox_2"/>
    <property type="match status" value="1"/>
</dbReference>
<keyword evidence="4 7" id="KW-0560">Oxidoreductase</keyword>
<dbReference type="AlphaFoldDB" id="A0A3R9R4B9"/>
<comment type="catalytic activity">
    <reaction evidence="7">
        <text>[thioredoxin]-dithiol + NADP(+) = [thioredoxin]-disulfide + NADPH + H(+)</text>
        <dbReference type="Rhea" id="RHEA:20345"/>
        <dbReference type="Rhea" id="RHEA-COMP:10698"/>
        <dbReference type="Rhea" id="RHEA-COMP:10700"/>
        <dbReference type="ChEBI" id="CHEBI:15378"/>
        <dbReference type="ChEBI" id="CHEBI:29950"/>
        <dbReference type="ChEBI" id="CHEBI:50058"/>
        <dbReference type="ChEBI" id="CHEBI:57783"/>
        <dbReference type="ChEBI" id="CHEBI:58349"/>
        <dbReference type="EC" id="1.8.1.9"/>
    </reaction>
</comment>
<evidence type="ECO:0000256" key="6">
    <source>
        <dbReference type="ARBA" id="ARBA00023284"/>
    </source>
</evidence>
<evidence type="ECO:0000256" key="3">
    <source>
        <dbReference type="ARBA" id="ARBA00022827"/>
    </source>
</evidence>
<dbReference type="InterPro" id="IPR050097">
    <property type="entry name" value="Ferredoxin-NADP_redctase_2"/>
</dbReference>
<dbReference type="EMBL" id="RSDW01000001">
    <property type="protein sequence ID" value="RSL17622.1"/>
    <property type="molecule type" value="Genomic_DNA"/>
</dbReference>
<evidence type="ECO:0000256" key="4">
    <source>
        <dbReference type="ARBA" id="ARBA00023002"/>
    </source>
</evidence>
<comment type="cofactor">
    <cofactor evidence="8">
        <name>FAD</name>
        <dbReference type="ChEBI" id="CHEBI:57692"/>
    </cofactor>
    <text evidence="8">Binds 1 FAD per subunit.</text>
</comment>
<dbReference type="PRINTS" id="PR00368">
    <property type="entry name" value="FADPNR"/>
</dbReference>
<evidence type="ECO:0000313" key="11">
    <source>
        <dbReference type="Proteomes" id="UP000269669"/>
    </source>
</evidence>
<keyword evidence="2 7" id="KW-0285">Flavoprotein</keyword>
<dbReference type="Proteomes" id="UP000269669">
    <property type="component" value="Unassembled WGS sequence"/>
</dbReference>
<keyword evidence="3 7" id="KW-0274">FAD</keyword>
<evidence type="ECO:0000256" key="5">
    <source>
        <dbReference type="ARBA" id="ARBA00023157"/>
    </source>
</evidence>
<dbReference type="PROSITE" id="PS00573">
    <property type="entry name" value="PYRIDINE_REDOX_2"/>
    <property type="match status" value="1"/>
</dbReference>
<evidence type="ECO:0000256" key="2">
    <source>
        <dbReference type="ARBA" id="ARBA00022630"/>
    </source>
</evidence>
<dbReference type="GO" id="GO:0019430">
    <property type="term" value="P:removal of superoxide radicals"/>
    <property type="evidence" value="ECO:0007669"/>
    <property type="project" value="UniProtKB-UniRule"/>
</dbReference>
<dbReference type="Gene3D" id="3.50.50.60">
    <property type="entry name" value="FAD/NAD(P)-binding domain"/>
    <property type="match status" value="2"/>
</dbReference>
<dbReference type="InterPro" id="IPR036188">
    <property type="entry name" value="FAD/NAD-bd_sf"/>
</dbReference>
<dbReference type="PRINTS" id="PR00469">
    <property type="entry name" value="PNDRDTASEII"/>
</dbReference>
<dbReference type="GO" id="GO:0005737">
    <property type="term" value="C:cytoplasm"/>
    <property type="evidence" value="ECO:0007669"/>
    <property type="project" value="InterPro"/>
</dbReference>
<dbReference type="InterPro" id="IPR023753">
    <property type="entry name" value="FAD/NAD-binding_dom"/>
</dbReference>